<dbReference type="EMBL" id="LNIX01000011">
    <property type="protein sequence ID" value="OXA48843.1"/>
    <property type="molecule type" value="Genomic_DNA"/>
</dbReference>
<evidence type="ECO:0000256" key="1">
    <source>
        <dbReference type="ARBA" id="ARBA00022729"/>
    </source>
</evidence>
<comment type="caution">
    <text evidence="3">The sequence shown here is derived from an EMBL/GenBank/DDBJ whole genome shotgun (WGS) entry which is preliminary data.</text>
</comment>
<dbReference type="InterPro" id="IPR051477">
    <property type="entry name" value="Expansin_CellWall"/>
</dbReference>
<sequence>MRNSYGFVLSIFLGISLHHVTFVAAISGKATYYYVSAGLTACGTRHSDSELVAAIGWPYWTEANPNNDPLCLNNQRAIVTDTSNGRNVTVLIRDICGSCATTNIDLSVGAFTVLRPLSVGMFDVTWEFLEDEGGDGICRGRVAASGGLIVRERPDVSSPAVGQLADGSITQIWWRTEGSIVNGNPNWFQVPTGYVSAYFVNISSNNGEPWCSKW</sequence>
<dbReference type="Proteomes" id="UP000198287">
    <property type="component" value="Unassembled WGS sequence"/>
</dbReference>
<protein>
    <submittedName>
        <fullName evidence="3">Papain inhibitor</fullName>
    </submittedName>
</protein>
<evidence type="ECO:0000313" key="3">
    <source>
        <dbReference type="EMBL" id="OXA48843.1"/>
    </source>
</evidence>
<reference evidence="3 4" key="1">
    <citation type="submission" date="2015-12" db="EMBL/GenBank/DDBJ databases">
        <title>The genome of Folsomia candida.</title>
        <authorList>
            <person name="Faddeeva A."/>
            <person name="Derks M.F."/>
            <person name="Anvar Y."/>
            <person name="Smit S."/>
            <person name="Van Straalen N."/>
            <person name="Roelofs D."/>
        </authorList>
    </citation>
    <scope>NUCLEOTIDE SEQUENCE [LARGE SCALE GENOMIC DNA]</scope>
    <source>
        <strain evidence="3 4">VU population</strain>
        <tissue evidence="3">Whole body</tissue>
    </source>
</reference>
<dbReference type="InterPro" id="IPR036908">
    <property type="entry name" value="RlpA-like_sf"/>
</dbReference>
<dbReference type="Gene3D" id="2.40.40.10">
    <property type="entry name" value="RlpA-like domain"/>
    <property type="match status" value="1"/>
</dbReference>
<dbReference type="PANTHER" id="PTHR31836:SF28">
    <property type="entry name" value="SRCR DOMAIN-CONTAINING PROTEIN-RELATED"/>
    <property type="match status" value="1"/>
</dbReference>
<dbReference type="PANTHER" id="PTHR31836">
    <property type="match status" value="1"/>
</dbReference>
<feature type="chain" id="PRO_5012420614" evidence="2">
    <location>
        <begin position="26"/>
        <end position="214"/>
    </location>
</feature>
<name>A0A226DUD4_FOLCA</name>
<keyword evidence="1 2" id="KW-0732">Signal</keyword>
<feature type="signal peptide" evidence="2">
    <location>
        <begin position="1"/>
        <end position="25"/>
    </location>
</feature>
<accession>A0A226DUD4</accession>
<dbReference type="Gene3D" id="2.30.30.40">
    <property type="entry name" value="SH3 Domains"/>
    <property type="match status" value="1"/>
</dbReference>
<organism evidence="3 4">
    <name type="scientific">Folsomia candida</name>
    <name type="common">Springtail</name>
    <dbReference type="NCBI Taxonomy" id="158441"/>
    <lineage>
        <taxon>Eukaryota</taxon>
        <taxon>Metazoa</taxon>
        <taxon>Ecdysozoa</taxon>
        <taxon>Arthropoda</taxon>
        <taxon>Hexapoda</taxon>
        <taxon>Collembola</taxon>
        <taxon>Entomobryomorpha</taxon>
        <taxon>Isotomoidea</taxon>
        <taxon>Isotomidae</taxon>
        <taxon>Proisotominae</taxon>
        <taxon>Folsomia</taxon>
    </lineage>
</organism>
<proteinExistence type="predicted"/>
<gene>
    <name evidence="3" type="ORF">Fcan01_16742</name>
</gene>
<keyword evidence="4" id="KW-1185">Reference proteome</keyword>
<dbReference type="AlphaFoldDB" id="A0A226DUD4"/>
<dbReference type="STRING" id="158441.A0A226DUD4"/>
<evidence type="ECO:0000256" key="2">
    <source>
        <dbReference type="SAM" id="SignalP"/>
    </source>
</evidence>
<dbReference type="SUPFAM" id="SSF50685">
    <property type="entry name" value="Barwin-like endoglucanases"/>
    <property type="match status" value="1"/>
</dbReference>
<dbReference type="OrthoDB" id="9983485at2759"/>
<evidence type="ECO:0000313" key="4">
    <source>
        <dbReference type="Proteomes" id="UP000198287"/>
    </source>
</evidence>